<evidence type="ECO:0000313" key="1">
    <source>
        <dbReference type="EMBL" id="KAF4127867.1"/>
    </source>
</evidence>
<proteinExistence type="predicted"/>
<dbReference type="EMBL" id="JAACNO010003216">
    <property type="protein sequence ID" value="KAF4127867.1"/>
    <property type="molecule type" value="Genomic_DNA"/>
</dbReference>
<name>A0A8S9TM09_PHYIN</name>
<reference evidence="1" key="1">
    <citation type="submission" date="2020-03" db="EMBL/GenBank/DDBJ databases">
        <title>Hybrid Assembly of Korean Phytophthora infestans isolates.</title>
        <authorList>
            <person name="Prokchorchik M."/>
            <person name="Lee Y."/>
            <person name="Seo J."/>
            <person name="Cho J.-H."/>
            <person name="Park Y.-E."/>
            <person name="Jang D.-C."/>
            <person name="Im J.-S."/>
            <person name="Choi J.-G."/>
            <person name="Park H.-J."/>
            <person name="Lee G.-B."/>
            <person name="Lee Y.-G."/>
            <person name="Hong S.-Y."/>
            <person name="Cho K."/>
            <person name="Sohn K.H."/>
        </authorList>
    </citation>
    <scope>NUCLEOTIDE SEQUENCE</scope>
    <source>
        <strain evidence="1">KR_2_A2</strain>
    </source>
</reference>
<accession>A0A8S9TM09</accession>
<comment type="caution">
    <text evidence="1">The sequence shown here is derived from an EMBL/GenBank/DDBJ whole genome shotgun (WGS) entry which is preliminary data.</text>
</comment>
<sequence length="72" mass="7508">MLAYGVIAGVRVRGVRDDRVGGVKNVECGLKLTRARAGEEDNCAGVDDCSGGENTTLRDLVGDGRRASDGLD</sequence>
<gene>
    <name evidence="1" type="ORF">GN958_ATG22923</name>
</gene>
<dbReference type="Proteomes" id="UP000704712">
    <property type="component" value="Unassembled WGS sequence"/>
</dbReference>
<protein>
    <submittedName>
        <fullName evidence="1">Uncharacterized protein</fullName>
    </submittedName>
</protein>
<organism evidence="1 2">
    <name type="scientific">Phytophthora infestans</name>
    <name type="common">Potato late blight agent</name>
    <name type="synonym">Botrytis infestans</name>
    <dbReference type="NCBI Taxonomy" id="4787"/>
    <lineage>
        <taxon>Eukaryota</taxon>
        <taxon>Sar</taxon>
        <taxon>Stramenopiles</taxon>
        <taxon>Oomycota</taxon>
        <taxon>Peronosporomycetes</taxon>
        <taxon>Peronosporales</taxon>
        <taxon>Peronosporaceae</taxon>
        <taxon>Phytophthora</taxon>
    </lineage>
</organism>
<dbReference type="AlphaFoldDB" id="A0A8S9TM09"/>
<evidence type="ECO:0000313" key="2">
    <source>
        <dbReference type="Proteomes" id="UP000704712"/>
    </source>
</evidence>